<dbReference type="InterPro" id="IPR045863">
    <property type="entry name" value="CorA_TM1_TM2"/>
</dbReference>
<dbReference type="Proteomes" id="UP000178485">
    <property type="component" value="Chromosome i"/>
</dbReference>
<comment type="subcellular location">
    <subcellularLocation>
        <location evidence="1">Cell membrane</location>
        <topology evidence="1">Multi-pass membrane protein</topology>
    </subcellularLocation>
    <subcellularLocation>
        <location evidence="12">Membrane</location>
        <topology evidence="12">Multi-pass membrane protein</topology>
    </subcellularLocation>
</comment>
<dbReference type="GO" id="GO:0015095">
    <property type="term" value="F:magnesium ion transmembrane transporter activity"/>
    <property type="evidence" value="ECO:0007669"/>
    <property type="project" value="UniProtKB-UniRule"/>
</dbReference>
<keyword evidence="6 12" id="KW-0460">Magnesium</keyword>
<dbReference type="Pfam" id="PF01544">
    <property type="entry name" value="CorA"/>
    <property type="match status" value="1"/>
</dbReference>
<evidence type="ECO:0000256" key="7">
    <source>
        <dbReference type="ARBA" id="ARBA00022989"/>
    </source>
</evidence>
<evidence type="ECO:0000313" key="14">
    <source>
        <dbReference type="Proteomes" id="UP000178485"/>
    </source>
</evidence>
<evidence type="ECO:0000256" key="9">
    <source>
        <dbReference type="ARBA" id="ARBA00023136"/>
    </source>
</evidence>
<dbReference type="InterPro" id="IPR045861">
    <property type="entry name" value="CorA_cytoplasmic_dom"/>
</dbReference>
<dbReference type="CDD" id="cd12828">
    <property type="entry name" value="TmCorA-like_1"/>
    <property type="match status" value="1"/>
</dbReference>
<protein>
    <recommendedName>
        <fullName evidence="12">Magnesium transport protein CorA</fullName>
    </recommendedName>
</protein>
<feature type="transmembrane region" description="Helical" evidence="12">
    <location>
        <begin position="328"/>
        <end position="348"/>
    </location>
</feature>
<dbReference type="GO" id="GO:0015087">
    <property type="term" value="F:cobalt ion transmembrane transporter activity"/>
    <property type="evidence" value="ECO:0007669"/>
    <property type="project" value="UniProtKB-UniRule"/>
</dbReference>
<dbReference type="InterPro" id="IPR002523">
    <property type="entry name" value="MgTranspt_CorA/ZnTranspt_ZntB"/>
</dbReference>
<dbReference type="GO" id="GO:0000287">
    <property type="term" value="F:magnesium ion binding"/>
    <property type="evidence" value="ECO:0007669"/>
    <property type="project" value="TreeGrafter"/>
</dbReference>
<name>A0A1G4G797_9BACT</name>
<sequence>MAYITHKKREDIGLSPYELKFRGKRKAEAVRIRVIDFDLESVRETEVKETEELRRYLNSDSITWINVDGLHNSQLIRDLSEIFAIPGDILSDVMDPSSRPQVEVFNNGFFVSMKMMRVSENKRTVSVNNLSLVVMNRLLISFQEEKGDLFDPVRERIRNHKTKIRISGSDYLAFTLMDVVIDNYIYILDAYGEKVESLEERLILETNREMLRIIDKFRRELSNLRVDIKPAKEMVMGLVKLDTDFIQEENRRHYKELLDNINQAVDLLDYYREVLYDDLNIYHSSMSTKLNDTMTLLTIFSVIFIPLTFIVGVYGMNFDNLPELHWHYGYFIVWGIMVLIVVVMIVYFRRKRWF</sequence>
<dbReference type="InterPro" id="IPR004488">
    <property type="entry name" value="Mg/Co-transport_prot_CorA"/>
</dbReference>
<dbReference type="EMBL" id="LT608328">
    <property type="protein sequence ID" value="SCM57805.1"/>
    <property type="molecule type" value="Genomic_DNA"/>
</dbReference>
<keyword evidence="8 12" id="KW-0406">Ion transport</keyword>
<keyword evidence="14" id="KW-1185">Reference proteome</keyword>
<evidence type="ECO:0000256" key="2">
    <source>
        <dbReference type="ARBA" id="ARBA00009765"/>
    </source>
</evidence>
<evidence type="ECO:0000313" key="13">
    <source>
        <dbReference type="EMBL" id="SCM57805.1"/>
    </source>
</evidence>
<proteinExistence type="inferred from homology"/>
<evidence type="ECO:0000256" key="10">
    <source>
        <dbReference type="ARBA" id="ARBA00034269"/>
    </source>
</evidence>
<dbReference type="KEGG" id="pmuc:ING2E5A_1518"/>
<gene>
    <name evidence="13" type="primary">corA3</name>
    <name evidence="12" type="synonym">corA</name>
    <name evidence="13" type="ORF">ING2E5A_1518</name>
</gene>
<dbReference type="GO" id="GO:0050897">
    <property type="term" value="F:cobalt ion binding"/>
    <property type="evidence" value="ECO:0007669"/>
    <property type="project" value="TreeGrafter"/>
</dbReference>
<dbReference type="SUPFAM" id="SSF143865">
    <property type="entry name" value="CorA soluble domain-like"/>
    <property type="match status" value="1"/>
</dbReference>
<dbReference type="NCBIfam" id="TIGR00383">
    <property type="entry name" value="corA"/>
    <property type="match status" value="1"/>
</dbReference>
<keyword evidence="7 12" id="KW-1133">Transmembrane helix</keyword>
<keyword evidence="5 12" id="KW-0812">Transmembrane</keyword>
<evidence type="ECO:0000256" key="1">
    <source>
        <dbReference type="ARBA" id="ARBA00004651"/>
    </source>
</evidence>
<dbReference type="SUPFAM" id="SSF144083">
    <property type="entry name" value="Magnesium transport protein CorA, transmembrane region"/>
    <property type="match status" value="1"/>
</dbReference>
<keyword evidence="3 12" id="KW-0813">Transport</keyword>
<evidence type="ECO:0000256" key="5">
    <source>
        <dbReference type="ARBA" id="ARBA00022692"/>
    </source>
</evidence>
<evidence type="ECO:0000256" key="6">
    <source>
        <dbReference type="ARBA" id="ARBA00022842"/>
    </source>
</evidence>
<dbReference type="PANTHER" id="PTHR46494:SF1">
    <property type="entry name" value="CORA FAMILY METAL ION TRANSPORTER (EUROFUNG)"/>
    <property type="match status" value="1"/>
</dbReference>
<comment type="catalytic activity">
    <reaction evidence="10">
        <text>Mg(2+)(in) = Mg(2+)(out)</text>
        <dbReference type="Rhea" id="RHEA:29827"/>
        <dbReference type="ChEBI" id="CHEBI:18420"/>
    </reaction>
</comment>
<evidence type="ECO:0000256" key="3">
    <source>
        <dbReference type="ARBA" id="ARBA00022448"/>
    </source>
</evidence>
<evidence type="ECO:0000256" key="4">
    <source>
        <dbReference type="ARBA" id="ARBA00022475"/>
    </source>
</evidence>
<dbReference type="GO" id="GO:0005886">
    <property type="term" value="C:plasma membrane"/>
    <property type="evidence" value="ECO:0007669"/>
    <property type="project" value="UniProtKB-SubCell"/>
</dbReference>
<evidence type="ECO:0000256" key="8">
    <source>
        <dbReference type="ARBA" id="ARBA00023065"/>
    </source>
</evidence>
<evidence type="ECO:0000256" key="11">
    <source>
        <dbReference type="ARBA" id="ARBA00045497"/>
    </source>
</evidence>
<dbReference type="Gene3D" id="3.30.460.20">
    <property type="entry name" value="CorA soluble domain-like"/>
    <property type="match status" value="1"/>
</dbReference>
<comment type="similarity">
    <text evidence="2 12">Belongs to the CorA metal ion transporter (MIT) (TC 1.A.35) family.</text>
</comment>
<evidence type="ECO:0000256" key="12">
    <source>
        <dbReference type="RuleBase" id="RU362010"/>
    </source>
</evidence>
<dbReference type="STRING" id="1642646.ING2E5A_1518"/>
<comment type="function">
    <text evidence="11">Mediates influx of magnesium ions. Alternates between open and closed states. Activated by low cytoplasmic Mg(2+) levels. Inactive when cytoplasmic Mg(2+) levels are high.</text>
</comment>
<keyword evidence="4 12" id="KW-1003">Cell membrane</keyword>
<keyword evidence="9 12" id="KW-0472">Membrane</keyword>
<dbReference type="Gene3D" id="1.20.58.340">
    <property type="entry name" value="Magnesium transport protein CorA, transmembrane region"/>
    <property type="match status" value="2"/>
</dbReference>
<reference evidence="13 14" key="1">
    <citation type="submission" date="2016-08" db="EMBL/GenBank/DDBJ databases">
        <authorList>
            <person name="Seilhamer J.J."/>
        </authorList>
    </citation>
    <scope>NUCLEOTIDE SEQUENCE [LARGE SCALE GENOMIC DNA]</scope>
    <source>
        <strain evidence="13">ING2-E5A</strain>
    </source>
</reference>
<dbReference type="AlphaFoldDB" id="A0A1G4G797"/>
<organism evidence="13 14">
    <name type="scientific">Petrimonas mucosa</name>
    <dbReference type="NCBI Taxonomy" id="1642646"/>
    <lineage>
        <taxon>Bacteria</taxon>
        <taxon>Pseudomonadati</taxon>
        <taxon>Bacteroidota</taxon>
        <taxon>Bacteroidia</taxon>
        <taxon>Bacteroidales</taxon>
        <taxon>Dysgonomonadaceae</taxon>
        <taxon>Petrimonas</taxon>
    </lineage>
</organism>
<dbReference type="FunFam" id="1.20.58.340:FF:000004">
    <property type="entry name" value="Magnesium transport protein CorA"/>
    <property type="match status" value="1"/>
</dbReference>
<dbReference type="RefSeq" id="WP_071136843.1">
    <property type="nucleotide sequence ID" value="NZ_DUQN01000058.1"/>
</dbReference>
<accession>A0A1G4G797</accession>
<feature type="transmembrane region" description="Helical" evidence="12">
    <location>
        <begin position="294"/>
        <end position="316"/>
    </location>
</feature>
<dbReference type="PANTHER" id="PTHR46494">
    <property type="entry name" value="CORA FAMILY METAL ION TRANSPORTER (EUROFUNG)"/>
    <property type="match status" value="1"/>
</dbReference>